<accession>A0A1F5MG75</accession>
<name>A0A1F5MG75_9BACT</name>
<proteinExistence type="predicted"/>
<organism evidence="1 2">
    <name type="scientific">Candidatus Daviesbacteria bacterium RIFCSPLOWO2_02_FULL_36_7</name>
    <dbReference type="NCBI Taxonomy" id="1797792"/>
    <lineage>
        <taxon>Bacteria</taxon>
        <taxon>Candidatus Daviesiibacteriota</taxon>
    </lineage>
</organism>
<sequence>MLEKLSQVLAIDNVVIDTLDELTLFTKNGIKITFLYCPFKPHFQILKTGKELSLFSIPEIAIQKAYTVGRRGEYRDYFDLYTILKQGHIDIKQIISVSEKVYGGAFSEKLFLEQLVYFGDISSFSVIPVAKTPLPQPEEIKHFFEDEVKKYL</sequence>
<dbReference type="EMBL" id="MFDT01000068">
    <property type="protein sequence ID" value="OGE64364.1"/>
    <property type="molecule type" value="Genomic_DNA"/>
</dbReference>
<dbReference type="AlphaFoldDB" id="A0A1F5MG75"/>
<dbReference type="Proteomes" id="UP000178859">
    <property type="component" value="Unassembled WGS sequence"/>
</dbReference>
<protein>
    <submittedName>
        <fullName evidence="1">Uncharacterized protein</fullName>
    </submittedName>
</protein>
<evidence type="ECO:0000313" key="2">
    <source>
        <dbReference type="Proteomes" id="UP000178859"/>
    </source>
</evidence>
<evidence type="ECO:0000313" key="1">
    <source>
        <dbReference type="EMBL" id="OGE64364.1"/>
    </source>
</evidence>
<reference evidence="1 2" key="1">
    <citation type="journal article" date="2016" name="Nat. Commun.">
        <title>Thousands of microbial genomes shed light on interconnected biogeochemical processes in an aquifer system.</title>
        <authorList>
            <person name="Anantharaman K."/>
            <person name="Brown C.T."/>
            <person name="Hug L.A."/>
            <person name="Sharon I."/>
            <person name="Castelle C.J."/>
            <person name="Probst A.J."/>
            <person name="Thomas B.C."/>
            <person name="Singh A."/>
            <person name="Wilkins M.J."/>
            <person name="Karaoz U."/>
            <person name="Brodie E.L."/>
            <person name="Williams K.H."/>
            <person name="Hubbard S.S."/>
            <person name="Banfield J.F."/>
        </authorList>
    </citation>
    <scope>NUCLEOTIDE SEQUENCE [LARGE SCALE GENOMIC DNA]</scope>
</reference>
<gene>
    <name evidence="1" type="ORF">A3I48_03115</name>
</gene>
<comment type="caution">
    <text evidence="1">The sequence shown here is derived from an EMBL/GenBank/DDBJ whole genome shotgun (WGS) entry which is preliminary data.</text>
</comment>